<dbReference type="RefSeq" id="WP_009529318.1">
    <property type="nucleotide sequence ID" value="NZ_JH414605.1"/>
</dbReference>
<dbReference type="HOGENOM" id="CLU_054538_0_0_9"/>
<evidence type="ECO:0000313" key="1">
    <source>
        <dbReference type="EMBL" id="EHL19799.1"/>
    </source>
</evidence>
<dbReference type="AlphaFoldDB" id="G9XBE8"/>
<dbReference type="InterPro" id="IPR025935">
    <property type="entry name" value="AbiH"/>
</dbReference>
<dbReference type="Pfam" id="PF14253">
    <property type="entry name" value="AbiH"/>
    <property type="match status" value="1"/>
</dbReference>
<protein>
    <recommendedName>
        <fullName evidence="3">Bacteriophage abortive infection protein AbiH</fullName>
    </recommendedName>
</protein>
<comment type="caution">
    <text evidence="1">The sequence shown here is derived from an EMBL/GenBank/DDBJ whole genome shotgun (WGS) entry which is preliminary data.</text>
</comment>
<dbReference type="PATRIC" id="fig|796940.3.peg.598"/>
<dbReference type="Proteomes" id="UP000003379">
    <property type="component" value="Unassembled WGS sequence"/>
</dbReference>
<evidence type="ECO:0000313" key="2">
    <source>
        <dbReference type="Proteomes" id="UP000003379"/>
    </source>
</evidence>
<accession>G9XBE8</accession>
<dbReference type="EMBL" id="AFZG01000015">
    <property type="protein sequence ID" value="EHL19799.1"/>
    <property type="molecule type" value="Genomic_DNA"/>
</dbReference>
<proteinExistence type="predicted"/>
<organism evidence="1 2">
    <name type="scientific">Peptoanaerobacter stomatis</name>
    <dbReference type="NCBI Taxonomy" id="796937"/>
    <lineage>
        <taxon>Bacteria</taxon>
        <taxon>Bacillati</taxon>
        <taxon>Bacillota</taxon>
        <taxon>Clostridia</taxon>
        <taxon>Peptostreptococcales</taxon>
        <taxon>Filifactoraceae</taxon>
        <taxon>Peptoanaerobacter</taxon>
    </lineage>
</organism>
<reference evidence="1 2" key="1">
    <citation type="submission" date="2011-08" db="EMBL/GenBank/DDBJ databases">
        <title>The Genome Sequence of Eubacteriaceae bacterium CM5.</title>
        <authorList>
            <consortium name="The Broad Institute Genome Sequencing Platform"/>
            <person name="Earl A."/>
            <person name="Ward D."/>
            <person name="Feldgarden M."/>
            <person name="Gevers D."/>
            <person name="Sizova M."/>
            <person name="Hazen A."/>
            <person name="Epstein S."/>
            <person name="Young S.K."/>
            <person name="Zeng Q."/>
            <person name="Gargeya S."/>
            <person name="Fitzgerald M."/>
            <person name="Haas B."/>
            <person name="Abouelleil A."/>
            <person name="Alvarado L."/>
            <person name="Arachchi H.M."/>
            <person name="Berlin A."/>
            <person name="Brown A."/>
            <person name="Chapman S.B."/>
            <person name="Chen Z."/>
            <person name="Dunbar C."/>
            <person name="Freedman E."/>
            <person name="Gearin G."/>
            <person name="Gellesch M."/>
            <person name="Goldberg J."/>
            <person name="Griggs A."/>
            <person name="Gujja S."/>
            <person name="Heiman D."/>
            <person name="Howarth C."/>
            <person name="Larson L."/>
            <person name="Lui A."/>
            <person name="MacDonald P.J.P."/>
            <person name="Montmayeur A."/>
            <person name="Murphy C."/>
            <person name="Neiman D."/>
            <person name="Pearson M."/>
            <person name="Priest M."/>
            <person name="Roberts A."/>
            <person name="Saif S."/>
            <person name="Shea T."/>
            <person name="Shenoy N."/>
            <person name="Sisk P."/>
            <person name="Stolte C."/>
            <person name="Sykes S."/>
            <person name="Wortman J."/>
            <person name="Nusbaum C."/>
            <person name="Birren B."/>
        </authorList>
    </citation>
    <scope>NUCLEOTIDE SEQUENCE [LARGE SCALE GENOMIC DNA]</scope>
    <source>
        <strain evidence="1 2">CM5</strain>
    </source>
</reference>
<evidence type="ECO:0008006" key="3">
    <source>
        <dbReference type="Google" id="ProtNLM"/>
    </source>
</evidence>
<gene>
    <name evidence="1" type="ORF">HMPREF9628_01315</name>
</gene>
<name>G9XBE8_9FIRM</name>
<sequence>MNILVIGNGFDLAHGLPTKYGDFLDFIAILGFKSIQNGITNFTLCEREKLVSNDESNTKKMEIIINQLNNIDIVKEPIKCILGFKEKAIENHDRSNTISYNNFWIEYFLKRRNKIGENWIDFEQEIADVLKKLEYNNNFYYKIFDEIKTFYDIKYGSPELNKIEEISKKAFGENNIDMVYIYNQPIQDGGGNTQNCLFIWNDIYNKTIGDIVKNLEKDLDNLILAFEIYLKEIVQNIPIQTMNINNIGQIDKVISFNYTNTFSKIYNNNNNVEVNYLHGKVREDLNNDTNNMVLGIDEYLPKETKSTNLTFVYFKKYFQRIYKKNGAKYKEWLIEPDIYTGNGQEGVDYYKDGNLKIAYNNVYFFGHSLAESDRDILRELIENEYTKIKIFYYNIESYGIQIQNLIRIIGQDKLLEYTYRENKKIEFIE</sequence>